<feature type="region of interest" description="Disordered" evidence="2">
    <location>
        <begin position="1"/>
        <end position="25"/>
    </location>
</feature>
<dbReference type="Pfam" id="PF03816">
    <property type="entry name" value="LytR_cpsA_psr"/>
    <property type="match status" value="1"/>
</dbReference>
<organism evidence="5 6">
    <name type="scientific">Amylolactobacillus amylotrophicus DSM 20534</name>
    <dbReference type="NCBI Taxonomy" id="1423722"/>
    <lineage>
        <taxon>Bacteria</taxon>
        <taxon>Bacillati</taxon>
        <taxon>Bacillota</taxon>
        <taxon>Bacilli</taxon>
        <taxon>Lactobacillales</taxon>
        <taxon>Lactobacillaceae</taxon>
        <taxon>Amylolactobacillus</taxon>
    </lineage>
</organism>
<dbReference type="RefSeq" id="WP_054745717.1">
    <property type="nucleotide sequence ID" value="NZ_AZCV01000003.1"/>
</dbReference>
<evidence type="ECO:0000256" key="1">
    <source>
        <dbReference type="ARBA" id="ARBA00006068"/>
    </source>
</evidence>
<dbReference type="AlphaFoldDB" id="A0A0R1GUS9"/>
<dbReference type="Proteomes" id="UP000050909">
    <property type="component" value="Unassembled WGS sequence"/>
</dbReference>
<reference evidence="5 6" key="1">
    <citation type="journal article" date="2015" name="Genome Announc.">
        <title>Expanding the biotechnology potential of lactobacilli through comparative genomics of 213 strains and associated genera.</title>
        <authorList>
            <person name="Sun Z."/>
            <person name="Harris H.M."/>
            <person name="McCann A."/>
            <person name="Guo C."/>
            <person name="Argimon S."/>
            <person name="Zhang W."/>
            <person name="Yang X."/>
            <person name="Jeffery I.B."/>
            <person name="Cooney J.C."/>
            <person name="Kagawa T.F."/>
            <person name="Liu W."/>
            <person name="Song Y."/>
            <person name="Salvetti E."/>
            <person name="Wrobel A."/>
            <person name="Rasinkangas P."/>
            <person name="Parkhill J."/>
            <person name="Rea M.C."/>
            <person name="O'Sullivan O."/>
            <person name="Ritari J."/>
            <person name="Douillard F.P."/>
            <person name="Paul Ross R."/>
            <person name="Yang R."/>
            <person name="Briner A.E."/>
            <person name="Felis G.E."/>
            <person name="de Vos W.M."/>
            <person name="Barrangou R."/>
            <person name="Klaenhammer T.R."/>
            <person name="Caufield P.W."/>
            <person name="Cui Y."/>
            <person name="Zhang H."/>
            <person name="O'Toole P.W."/>
        </authorList>
    </citation>
    <scope>NUCLEOTIDE SEQUENCE [LARGE SCALE GENOMIC DNA]</scope>
    <source>
        <strain evidence="5 6">DSM 20534</strain>
    </source>
</reference>
<evidence type="ECO:0000313" key="6">
    <source>
        <dbReference type="Proteomes" id="UP000050909"/>
    </source>
</evidence>
<dbReference type="PANTHER" id="PTHR33392:SF6">
    <property type="entry name" value="POLYISOPRENYL-TEICHOIC ACID--PEPTIDOGLYCAN TEICHOIC ACID TRANSFERASE TAGU"/>
    <property type="match status" value="1"/>
</dbReference>
<proteinExistence type="inferred from homology"/>
<dbReference type="InterPro" id="IPR050922">
    <property type="entry name" value="LytR/CpsA/Psr_CW_biosynth"/>
</dbReference>
<keyword evidence="3" id="KW-1133">Transmembrane helix</keyword>
<gene>
    <name evidence="5" type="ORF">FC62_GL001092</name>
</gene>
<evidence type="ECO:0000259" key="4">
    <source>
        <dbReference type="Pfam" id="PF03816"/>
    </source>
</evidence>
<evidence type="ECO:0000256" key="2">
    <source>
        <dbReference type="SAM" id="MobiDB-lite"/>
    </source>
</evidence>
<dbReference type="EMBL" id="AZCV01000003">
    <property type="protein sequence ID" value="KRK37760.1"/>
    <property type="molecule type" value="Genomic_DNA"/>
</dbReference>
<dbReference type="PANTHER" id="PTHR33392">
    <property type="entry name" value="POLYISOPRENYL-TEICHOIC ACID--PEPTIDOGLYCAN TEICHOIC ACID TRANSFERASE TAGU"/>
    <property type="match status" value="1"/>
</dbReference>
<feature type="transmembrane region" description="Helical" evidence="3">
    <location>
        <begin position="34"/>
        <end position="55"/>
    </location>
</feature>
<dbReference type="Gene3D" id="3.40.630.190">
    <property type="entry name" value="LCP protein"/>
    <property type="match status" value="1"/>
</dbReference>
<dbReference type="PATRIC" id="fig|1423722.3.peg.1114"/>
<dbReference type="InterPro" id="IPR004474">
    <property type="entry name" value="LytR_CpsA_psr"/>
</dbReference>
<feature type="domain" description="Cell envelope-related transcriptional attenuator" evidence="4">
    <location>
        <begin position="100"/>
        <end position="242"/>
    </location>
</feature>
<accession>A0A0R1GUS9</accession>
<keyword evidence="3" id="KW-0812">Transmembrane</keyword>
<dbReference type="NCBIfam" id="TIGR00350">
    <property type="entry name" value="lytR_cpsA_psr"/>
    <property type="match status" value="1"/>
</dbReference>
<evidence type="ECO:0000313" key="5">
    <source>
        <dbReference type="EMBL" id="KRK37760.1"/>
    </source>
</evidence>
<feature type="compositionally biased region" description="Basic and acidic residues" evidence="2">
    <location>
        <begin position="1"/>
        <end position="24"/>
    </location>
</feature>
<evidence type="ECO:0000256" key="3">
    <source>
        <dbReference type="SAM" id="Phobius"/>
    </source>
</evidence>
<comment type="caution">
    <text evidence="5">The sequence shown here is derived from an EMBL/GenBank/DDBJ whole genome shotgun (WGS) entry which is preliminary data.</text>
</comment>
<sequence>MDNNHTKNKPDKLTRNTVFKKETPPKAGRRWTKVLGLVAIMAVALGVGYGLKAYFSIQHTVNQAYRPNGKVSQKVAKKKPISVLILGVDTGIEGRKDQGNSDTMILATINPQTKKSTLTSVPRDLLAEIKGTNNFYMAKVNSAYNVDGVRAASKTVQSMLNVPVNYYVEVDMQALENLVDAVGGIDVNVKFDFTYNTTFKKGRQHLTGKQALDYARMRKEDPEGDYGRQKRQREVITSIVHEGLSMKGISNYQKILKVVAKYVKTDMSFDDMMNLAMNYRGAAGDIKSDYIHGHDAWIGGAAYQVAATTELQRVSDKVRGALGIDKEELDNELTRQNSLNTLVDWNDLNAFTNYIIYDKDSDTMPWQGY</sequence>
<name>A0A0R1GUS9_9LACO</name>
<keyword evidence="6" id="KW-1185">Reference proteome</keyword>
<protein>
    <submittedName>
        <fullName evidence="5">Transcriptional regulator</fullName>
    </submittedName>
</protein>
<comment type="similarity">
    <text evidence="1">Belongs to the LytR/CpsA/Psr (LCP) family.</text>
</comment>
<keyword evidence="3" id="KW-0472">Membrane</keyword>